<evidence type="ECO:0000256" key="1">
    <source>
        <dbReference type="SAM" id="MobiDB-lite"/>
    </source>
</evidence>
<accession>A0A8R1EGH6</accession>
<keyword evidence="4" id="KW-1185">Reference proteome</keyword>
<feature type="compositionally biased region" description="Polar residues" evidence="1">
    <location>
        <begin position="1"/>
        <end position="12"/>
    </location>
</feature>
<reference evidence="4" key="1">
    <citation type="submission" date="2010-08" db="EMBL/GenBank/DDBJ databases">
        <authorList>
            <consortium name="Caenorhabditis japonica Sequencing Consortium"/>
            <person name="Wilson R.K."/>
        </authorList>
    </citation>
    <scope>NUCLEOTIDE SEQUENCE [LARGE SCALE GENOMIC DNA]</scope>
    <source>
        <strain evidence="4">DF5081</strain>
    </source>
</reference>
<dbReference type="PANTHER" id="PTHR13800">
    <property type="entry name" value="TRANSIENT RECEPTOR POTENTIAL CATION CHANNEL, SUBFAMILY M, MEMBER 6"/>
    <property type="match status" value="1"/>
</dbReference>
<organism evidence="3 4">
    <name type="scientific">Caenorhabditis japonica</name>
    <dbReference type="NCBI Taxonomy" id="281687"/>
    <lineage>
        <taxon>Eukaryota</taxon>
        <taxon>Metazoa</taxon>
        <taxon>Ecdysozoa</taxon>
        <taxon>Nematoda</taxon>
        <taxon>Chromadorea</taxon>
        <taxon>Rhabditida</taxon>
        <taxon>Rhabditina</taxon>
        <taxon>Rhabditomorpha</taxon>
        <taxon>Rhabditoidea</taxon>
        <taxon>Rhabditidae</taxon>
        <taxon>Peloderinae</taxon>
        <taxon>Caenorhabditis</taxon>
    </lineage>
</organism>
<feature type="compositionally biased region" description="Low complexity" evidence="1">
    <location>
        <begin position="37"/>
        <end position="81"/>
    </location>
</feature>
<reference evidence="3" key="2">
    <citation type="submission" date="2022-06" db="UniProtKB">
        <authorList>
            <consortium name="EnsemblMetazoa"/>
        </authorList>
    </citation>
    <scope>IDENTIFICATION</scope>
    <source>
        <strain evidence="3">DF5081</strain>
    </source>
</reference>
<evidence type="ECO:0000313" key="4">
    <source>
        <dbReference type="Proteomes" id="UP000005237"/>
    </source>
</evidence>
<dbReference type="GO" id="GO:0030001">
    <property type="term" value="P:metal ion transport"/>
    <property type="evidence" value="ECO:0007669"/>
    <property type="project" value="TreeGrafter"/>
</dbReference>
<feature type="region of interest" description="Disordered" evidence="1">
    <location>
        <begin position="1"/>
        <end position="84"/>
    </location>
</feature>
<dbReference type="GO" id="GO:0005261">
    <property type="term" value="F:monoatomic cation channel activity"/>
    <property type="evidence" value="ECO:0007669"/>
    <property type="project" value="TreeGrafter"/>
</dbReference>
<proteinExistence type="predicted"/>
<protein>
    <submittedName>
        <fullName evidence="3">LSDAT_euk domain-containing protein</fullName>
    </submittedName>
</protein>
<feature type="domain" description="TRPM SLOG" evidence="2">
    <location>
        <begin position="102"/>
        <end position="327"/>
    </location>
</feature>
<feature type="compositionally biased region" description="Polar residues" evidence="1">
    <location>
        <begin position="27"/>
        <end position="36"/>
    </location>
</feature>
<sequence>MGVTRYVQSKGDQSPPIGRNGLGDALSTATSHNCANPSTHPPSLTMPSSSSSGAPPNGVGSSTPSGLLPNGATTNNNNGGPDAVTVTQNSAQLVLPTPLFSQMSLQPKLARVFRKGLLKAASTTGAWIITSGCDTGVVRHVAAALEGAGSAQRNKIVCIGIAPWGLLKKREEFIGQDKTVPYYPTSSKGRFTGLNNRHSYFLLVDNGTVGRYGAEVILRKRLEMYISQKQKIFGGTRSVPVVCVVLEGGSCTIRSVLDYVTNVPRVPVVVCDGSGRAADLFAFAHQNVTEDGLLPDDVRRQVLALVETTFGCSEAAAHRLLHELIVCAQHKNLLTIFRLGEKGEHDVDHAILTALLKGQNLSAADQLALALAWNRVDIARSDVFAMGHASRLTSCTPFGRKNVS</sequence>
<evidence type="ECO:0000259" key="2">
    <source>
        <dbReference type="Pfam" id="PF18139"/>
    </source>
</evidence>
<dbReference type="EnsemblMetazoa" id="CJA33110a.1">
    <property type="protein sequence ID" value="CJA33110a.1"/>
    <property type="gene ID" value="WBGene00208957"/>
</dbReference>
<dbReference type="Proteomes" id="UP000005237">
    <property type="component" value="Unassembled WGS sequence"/>
</dbReference>
<dbReference type="PANTHER" id="PTHR13800:SF44">
    <property type="entry name" value="TRANSIENT RECEPTOR POTENTIAL CHANNEL"/>
    <property type="match status" value="1"/>
</dbReference>
<dbReference type="AlphaFoldDB" id="A0A8R1EGH6"/>
<dbReference type="InterPro" id="IPR041491">
    <property type="entry name" value="TRPM_SLOG"/>
</dbReference>
<name>A0A8R1EGH6_CAEJA</name>
<dbReference type="GO" id="GO:0005886">
    <property type="term" value="C:plasma membrane"/>
    <property type="evidence" value="ECO:0007669"/>
    <property type="project" value="TreeGrafter"/>
</dbReference>
<evidence type="ECO:0000313" key="3">
    <source>
        <dbReference type="EnsemblMetazoa" id="CJA33110a.1"/>
    </source>
</evidence>
<dbReference type="Pfam" id="PF18139">
    <property type="entry name" value="LSDAT_euk"/>
    <property type="match status" value="1"/>
</dbReference>
<dbReference type="InterPro" id="IPR050927">
    <property type="entry name" value="TRPM"/>
</dbReference>